<dbReference type="EMBL" id="JAFNEN010000060">
    <property type="protein sequence ID" value="KAG8197004.1"/>
    <property type="molecule type" value="Genomic_DNA"/>
</dbReference>
<protein>
    <submittedName>
        <fullName evidence="2">Uncharacterized protein</fullName>
    </submittedName>
</protein>
<feature type="compositionally biased region" description="Polar residues" evidence="1">
    <location>
        <begin position="67"/>
        <end position="83"/>
    </location>
</feature>
<keyword evidence="3" id="KW-1185">Reference proteome</keyword>
<reference evidence="2 3" key="1">
    <citation type="journal article" date="2022" name="Nat. Ecol. Evol.">
        <title>A masculinizing supergene underlies an exaggerated male reproductive morph in a spider.</title>
        <authorList>
            <person name="Hendrickx F."/>
            <person name="De Corte Z."/>
            <person name="Sonet G."/>
            <person name="Van Belleghem S.M."/>
            <person name="Kostlbacher S."/>
            <person name="Vangestel C."/>
        </authorList>
    </citation>
    <scope>NUCLEOTIDE SEQUENCE [LARGE SCALE GENOMIC DNA]</scope>
    <source>
        <strain evidence="2">W744_W776</strain>
    </source>
</reference>
<accession>A0AAV6VM49</accession>
<evidence type="ECO:0000256" key="1">
    <source>
        <dbReference type="SAM" id="MobiDB-lite"/>
    </source>
</evidence>
<name>A0AAV6VM49_9ARAC</name>
<proteinExistence type="predicted"/>
<feature type="compositionally biased region" description="Polar residues" evidence="1">
    <location>
        <begin position="9"/>
        <end position="42"/>
    </location>
</feature>
<organism evidence="2 3">
    <name type="scientific">Oedothorax gibbosus</name>
    <dbReference type="NCBI Taxonomy" id="931172"/>
    <lineage>
        <taxon>Eukaryota</taxon>
        <taxon>Metazoa</taxon>
        <taxon>Ecdysozoa</taxon>
        <taxon>Arthropoda</taxon>
        <taxon>Chelicerata</taxon>
        <taxon>Arachnida</taxon>
        <taxon>Araneae</taxon>
        <taxon>Araneomorphae</taxon>
        <taxon>Entelegynae</taxon>
        <taxon>Araneoidea</taxon>
        <taxon>Linyphiidae</taxon>
        <taxon>Erigoninae</taxon>
        <taxon>Oedothorax</taxon>
    </lineage>
</organism>
<dbReference type="Proteomes" id="UP000827092">
    <property type="component" value="Unassembled WGS sequence"/>
</dbReference>
<dbReference type="AlphaFoldDB" id="A0AAV6VM49"/>
<comment type="caution">
    <text evidence="2">The sequence shown here is derived from an EMBL/GenBank/DDBJ whole genome shotgun (WGS) entry which is preliminary data.</text>
</comment>
<feature type="region of interest" description="Disordered" evidence="1">
    <location>
        <begin position="1"/>
        <end position="84"/>
    </location>
</feature>
<sequence>MDNEDIEACSSTSDNSENYNVPSTSQPLLSPSASGVSASNMEYKTYAQKIRKRRKPVRIFPKARPNNLPSTSAMDSGDDSNTFPKRKITTIHEGVVFKSGLTTSESTTSERQNILFRRKTHLSKGRAYNVKVAELKAIVCRMRKMAMEKPGMLQDSLPDETITLFKSIHIK</sequence>
<gene>
    <name evidence="2" type="ORF">JTE90_013840</name>
</gene>
<evidence type="ECO:0000313" key="2">
    <source>
        <dbReference type="EMBL" id="KAG8197004.1"/>
    </source>
</evidence>
<evidence type="ECO:0000313" key="3">
    <source>
        <dbReference type="Proteomes" id="UP000827092"/>
    </source>
</evidence>